<dbReference type="InterPro" id="IPR007435">
    <property type="entry name" value="DUF484"/>
</dbReference>
<accession>A0ABS1E4T6</accession>
<evidence type="ECO:0000313" key="2">
    <source>
        <dbReference type="Proteomes" id="UP000738126"/>
    </source>
</evidence>
<dbReference type="Gene3D" id="3.30.450.40">
    <property type="match status" value="1"/>
</dbReference>
<dbReference type="SUPFAM" id="SSF55781">
    <property type="entry name" value="GAF domain-like"/>
    <property type="match status" value="1"/>
</dbReference>
<dbReference type="Proteomes" id="UP000738126">
    <property type="component" value="Unassembled WGS sequence"/>
</dbReference>
<dbReference type="EMBL" id="NRSH01000029">
    <property type="protein sequence ID" value="MBK1726214.1"/>
    <property type="molecule type" value="Genomic_DNA"/>
</dbReference>
<sequence>MRVTETAPREDGPPPLDEAAVARYLADNPDLLQRRPELLALLELRHDCAPATSLIERQVRVLREQNAALRQRLDEILSVARYNDGTAERLHELTLELMGADDLQDAVESLRARLREGFQAEAVAVVLFDPAAQAAEAPLPELADGDASAYRSLGPLLEAGRPRCGAPEAEQCRIVFGASAPRVASAALVPLLGERPIGVLGIGSTDPERYHAGQGTVFLRRLGALAACTLERLMRSG</sequence>
<organism evidence="1 2">
    <name type="scientific">Halorhodospira neutriphila</name>
    <dbReference type="NCBI Taxonomy" id="168379"/>
    <lineage>
        <taxon>Bacteria</taxon>
        <taxon>Pseudomonadati</taxon>
        <taxon>Pseudomonadota</taxon>
        <taxon>Gammaproteobacteria</taxon>
        <taxon>Chromatiales</taxon>
        <taxon>Ectothiorhodospiraceae</taxon>
        <taxon>Halorhodospira</taxon>
    </lineage>
</organism>
<protein>
    <recommendedName>
        <fullName evidence="3">Phytochrome sensor protein</fullName>
    </recommendedName>
</protein>
<dbReference type="Pfam" id="PF04340">
    <property type="entry name" value="DUF484"/>
    <property type="match status" value="1"/>
</dbReference>
<reference evidence="1 2" key="1">
    <citation type="journal article" date="2020" name="Microorganisms">
        <title>Osmotic Adaptation and Compatible Solute Biosynthesis of Phototrophic Bacteria as Revealed from Genome Analyses.</title>
        <authorList>
            <person name="Imhoff J.F."/>
            <person name="Rahn T."/>
            <person name="Kunzel S."/>
            <person name="Keller A."/>
            <person name="Neulinger S.C."/>
        </authorList>
    </citation>
    <scope>NUCLEOTIDE SEQUENCE [LARGE SCALE GENOMIC DNA]</scope>
    <source>
        <strain evidence="1 2">DSM 15116</strain>
    </source>
</reference>
<dbReference type="PANTHER" id="PTHR38765:SF1">
    <property type="entry name" value="DUF484 DOMAIN-CONTAINING PROTEIN"/>
    <property type="match status" value="1"/>
</dbReference>
<gene>
    <name evidence="1" type="ORF">CKO13_04075</name>
</gene>
<evidence type="ECO:0000313" key="1">
    <source>
        <dbReference type="EMBL" id="MBK1726214.1"/>
    </source>
</evidence>
<keyword evidence="2" id="KW-1185">Reference proteome</keyword>
<dbReference type="InterPro" id="IPR029016">
    <property type="entry name" value="GAF-like_dom_sf"/>
</dbReference>
<comment type="caution">
    <text evidence="1">The sequence shown here is derived from an EMBL/GenBank/DDBJ whole genome shotgun (WGS) entry which is preliminary data.</text>
</comment>
<proteinExistence type="predicted"/>
<evidence type="ECO:0008006" key="3">
    <source>
        <dbReference type="Google" id="ProtNLM"/>
    </source>
</evidence>
<dbReference type="PANTHER" id="PTHR38765">
    <property type="entry name" value="DUF484 DOMAIN-CONTAINING PROTEIN"/>
    <property type="match status" value="1"/>
</dbReference>
<name>A0ABS1E4T6_9GAMM</name>